<feature type="binding site" evidence="8">
    <location>
        <begin position="20"/>
        <end position="22"/>
    </location>
    <ligand>
        <name>shikimate</name>
        <dbReference type="ChEBI" id="CHEBI:36208"/>
    </ligand>
</feature>
<dbReference type="PANTHER" id="PTHR21089:SF1">
    <property type="entry name" value="BIFUNCTIONAL 3-DEHYDROQUINATE DEHYDRATASE_SHIKIMATE DEHYDROGENASE, CHLOROPLASTIC"/>
    <property type="match status" value="1"/>
</dbReference>
<keyword evidence="4 8" id="KW-0521">NADP</keyword>
<feature type="binding site" evidence="8">
    <location>
        <position position="96"/>
    </location>
    <ligand>
        <name>shikimate</name>
        <dbReference type="ChEBI" id="CHEBI:36208"/>
    </ligand>
</feature>
<evidence type="ECO:0000256" key="4">
    <source>
        <dbReference type="ARBA" id="ARBA00022857"/>
    </source>
</evidence>
<comment type="caution">
    <text evidence="11">The sequence shown here is derived from an EMBL/GenBank/DDBJ whole genome shotgun (WGS) entry which is preliminary data.</text>
</comment>
<feature type="binding site" evidence="8">
    <location>
        <position position="112"/>
    </location>
    <ligand>
        <name>shikimate</name>
        <dbReference type="ChEBI" id="CHEBI:36208"/>
    </ligand>
</feature>
<evidence type="ECO:0000256" key="1">
    <source>
        <dbReference type="ARBA" id="ARBA00004871"/>
    </source>
</evidence>
<dbReference type="Pfam" id="PF08501">
    <property type="entry name" value="Shikimate_dh_N"/>
    <property type="match status" value="1"/>
</dbReference>
<dbReference type="EC" id="1.1.1.25" evidence="2 8"/>
<dbReference type="SUPFAM" id="SSF53223">
    <property type="entry name" value="Aminoacid dehydrogenase-like, N-terminal domain"/>
    <property type="match status" value="1"/>
</dbReference>
<dbReference type="InterPro" id="IPR006151">
    <property type="entry name" value="Shikm_DH/Glu-tRNA_Rdtase"/>
</dbReference>
<dbReference type="Pfam" id="PF01488">
    <property type="entry name" value="Shikimate_DH"/>
    <property type="match status" value="1"/>
</dbReference>
<evidence type="ECO:0000256" key="7">
    <source>
        <dbReference type="ARBA" id="ARBA00049442"/>
    </source>
</evidence>
<dbReference type="GO" id="GO:0019632">
    <property type="term" value="P:shikimate metabolic process"/>
    <property type="evidence" value="ECO:0007669"/>
    <property type="project" value="InterPro"/>
</dbReference>
<feature type="active site" description="Proton acceptor" evidence="8">
    <location>
        <position position="71"/>
    </location>
</feature>
<dbReference type="EMBL" id="JACIIX010000003">
    <property type="protein sequence ID" value="MBB6209750.1"/>
    <property type="molecule type" value="Genomic_DNA"/>
</dbReference>
<dbReference type="PANTHER" id="PTHR21089">
    <property type="entry name" value="SHIKIMATE DEHYDROGENASE"/>
    <property type="match status" value="1"/>
</dbReference>
<feature type="domain" description="Quinate/shikimate 5-dehydrogenase/glutamyl-tRNA reductase" evidence="9">
    <location>
        <begin position="134"/>
        <end position="182"/>
    </location>
</feature>
<feature type="binding site" evidence="8">
    <location>
        <begin position="138"/>
        <end position="142"/>
    </location>
    <ligand>
        <name>NADP(+)</name>
        <dbReference type="ChEBI" id="CHEBI:58349"/>
    </ligand>
</feature>
<comment type="subunit">
    <text evidence="8">Homodimer.</text>
</comment>
<dbReference type="GO" id="GO:0050661">
    <property type="term" value="F:NADP binding"/>
    <property type="evidence" value="ECO:0007669"/>
    <property type="project" value="InterPro"/>
</dbReference>
<dbReference type="AlphaFoldDB" id="A0A7W9ZEH1"/>
<dbReference type="UniPathway" id="UPA00053">
    <property type="reaction ID" value="UER00087"/>
</dbReference>
<keyword evidence="6 8" id="KW-0057">Aromatic amino acid biosynthesis</keyword>
<comment type="pathway">
    <text evidence="1 8">Metabolic intermediate biosynthesis; chorismate biosynthesis; chorismate from D-erythrose 4-phosphate and phosphoenolpyruvate: step 4/7.</text>
</comment>
<dbReference type="GO" id="GO:0004764">
    <property type="term" value="F:shikimate 3-dehydrogenase (NADP+) activity"/>
    <property type="evidence" value="ECO:0007669"/>
    <property type="project" value="UniProtKB-UniRule"/>
</dbReference>
<dbReference type="CDD" id="cd01065">
    <property type="entry name" value="NAD_bind_Shikimate_DH"/>
    <property type="match status" value="1"/>
</dbReference>
<dbReference type="Proteomes" id="UP000544872">
    <property type="component" value="Unassembled WGS sequence"/>
</dbReference>
<keyword evidence="12" id="KW-1185">Reference proteome</keyword>
<evidence type="ECO:0000256" key="6">
    <source>
        <dbReference type="ARBA" id="ARBA00023141"/>
    </source>
</evidence>
<dbReference type="Gene3D" id="3.40.50.10860">
    <property type="entry name" value="Leucine Dehydrogenase, chain A, domain 1"/>
    <property type="match status" value="1"/>
</dbReference>
<evidence type="ECO:0000256" key="5">
    <source>
        <dbReference type="ARBA" id="ARBA00023002"/>
    </source>
</evidence>
<dbReference type="InterPro" id="IPR013708">
    <property type="entry name" value="Shikimate_DH-bd_N"/>
</dbReference>
<organism evidence="11 12">
    <name type="scientific">Novispirillum itersonii</name>
    <name type="common">Aquaspirillum itersonii</name>
    <dbReference type="NCBI Taxonomy" id="189"/>
    <lineage>
        <taxon>Bacteria</taxon>
        <taxon>Pseudomonadati</taxon>
        <taxon>Pseudomonadota</taxon>
        <taxon>Alphaproteobacteria</taxon>
        <taxon>Rhodospirillales</taxon>
        <taxon>Novispirillaceae</taxon>
        <taxon>Novispirillum</taxon>
    </lineage>
</organism>
<evidence type="ECO:0000259" key="9">
    <source>
        <dbReference type="Pfam" id="PF01488"/>
    </source>
</evidence>
<proteinExistence type="inferred from homology"/>
<dbReference type="Gene3D" id="3.40.50.720">
    <property type="entry name" value="NAD(P)-binding Rossmann-like Domain"/>
    <property type="match status" value="1"/>
</dbReference>
<comment type="catalytic activity">
    <reaction evidence="7 8">
        <text>shikimate + NADP(+) = 3-dehydroshikimate + NADPH + H(+)</text>
        <dbReference type="Rhea" id="RHEA:17737"/>
        <dbReference type="ChEBI" id="CHEBI:15378"/>
        <dbReference type="ChEBI" id="CHEBI:16630"/>
        <dbReference type="ChEBI" id="CHEBI:36208"/>
        <dbReference type="ChEBI" id="CHEBI:57783"/>
        <dbReference type="ChEBI" id="CHEBI:58349"/>
        <dbReference type="EC" id="1.1.1.25"/>
    </reaction>
</comment>
<keyword evidence="3 8" id="KW-0028">Amino-acid biosynthesis</keyword>
<evidence type="ECO:0000313" key="12">
    <source>
        <dbReference type="Proteomes" id="UP000544872"/>
    </source>
</evidence>
<dbReference type="GO" id="GO:0009423">
    <property type="term" value="P:chorismate biosynthetic process"/>
    <property type="evidence" value="ECO:0007669"/>
    <property type="project" value="UniProtKB-UniRule"/>
</dbReference>
<feature type="binding site" evidence="8">
    <location>
        <position position="227"/>
    </location>
    <ligand>
        <name>NADP(+)</name>
        <dbReference type="ChEBI" id="CHEBI:58349"/>
    </ligand>
</feature>
<keyword evidence="5 8" id="KW-0560">Oxidoreductase</keyword>
<dbReference type="NCBIfam" id="NF001312">
    <property type="entry name" value="PRK00258.1-4"/>
    <property type="match status" value="1"/>
</dbReference>
<sequence length="285" mass="29896">MMMTGKARLAGVLGWPVSHSQSPRLHGFWLDQHEIDGAYLPLPVAPEHFASAVRSLIHLGFRGANVTVPHKEAAFRLCQEQGNTLTARARHVGSVNTLVFDADGHLHGDTTDGFGFVENLRAGAPGWQAGTGPALILGAGGAARSVIAALLEAGCPDVILTNRSRDRAEALAADLGGPIRVVDWDQRGPACAGIALLVNTTSLGMTGQPPLEMDLSALPQSALVTDIVYAPLETALLAAARLRGNVVVDGLGMLLHQARPGFEAWFGVAPAVTEALRTHIISGKK</sequence>
<dbReference type="InterPro" id="IPR046346">
    <property type="entry name" value="Aminoacid_DH-like_N_sf"/>
</dbReference>
<dbReference type="GO" id="GO:0009073">
    <property type="term" value="P:aromatic amino acid family biosynthetic process"/>
    <property type="evidence" value="ECO:0007669"/>
    <property type="project" value="UniProtKB-KW"/>
</dbReference>
<comment type="caution">
    <text evidence="8">Lacks conserved residue(s) required for the propagation of feature annotation.</text>
</comment>
<evidence type="ECO:0000256" key="3">
    <source>
        <dbReference type="ARBA" id="ARBA00022605"/>
    </source>
</evidence>
<dbReference type="NCBIfam" id="TIGR00507">
    <property type="entry name" value="aroE"/>
    <property type="match status" value="1"/>
</dbReference>
<dbReference type="InterPro" id="IPR011342">
    <property type="entry name" value="Shikimate_DH"/>
</dbReference>
<comment type="similarity">
    <text evidence="8">Belongs to the shikimate dehydrogenase family.</text>
</comment>
<dbReference type="InterPro" id="IPR022893">
    <property type="entry name" value="Shikimate_DH_fam"/>
</dbReference>
<accession>A0A7W9ZEH1</accession>
<feature type="binding site" evidence="8">
    <location>
        <position position="229"/>
    </location>
    <ligand>
        <name>shikimate</name>
        <dbReference type="ChEBI" id="CHEBI:36208"/>
    </ligand>
</feature>
<dbReference type="SUPFAM" id="SSF51735">
    <property type="entry name" value="NAD(P)-binding Rossmann-fold domains"/>
    <property type="match status" value="1"/>
</dbReference>
<feature type="domain" description="Shikimate dehydrogenase substrate binding N-terminal" evidence="10">
    <location>
        <begin position="12"/>
        <end position="98"/>
    </location>
</feature>
<evidence type="ECO:0000259" key="10">
    <source>
        <dbReference type="Pfam" id="PF08501"/>
    </source>
</evidence>
<protein>
    <recommendedName>
        <fullName evidence="2 8">Shikimate dehydrogenase (NADP(+))</fullName>
        <shortName evidence="8">SDH</shortName>
        <ecNumber evidence="2 8">1.1.1.25</ecNumber>
    </recommendedName>
</protein>
<dbReference type="HAMAP" id="MF_00222">
    <property type="entry name" value="Shikimate_DH_AroE"/>
    <property type="match status" value="1"/>
</dbReference>
<name>A0A7W9ZEH1_NOVIT</name>
<gene>
    <name evidence="8" type="primary">aroE</name>
    <name evidence="11" type="ORF">FHS48_001158</name>
</gene>
<evidence type="ECO:0000256" key="8">
    <source>
        <dbReference type="HAMAP-Rule" id="MF_00222"/>
    </source>
</evidence>
<reference evidence="11 12" key="1">
    <citation type="submission" date="2020-08" db="EMBL/GenBank/DDBJ databases">
        <title>Genomic Encyclopedia of Type Strains, Phase IV (KMG-IV): sequencing the most valuable type-strain genomes for metagenomic binning, comparative biology and taxonomic classification.</title>
        <authorList>
            <person name="Goeker M."/>
        </authorList>
    </citation>
    <scope>NUCLEOTIDE SEQUENCE [LARGE SCALE GENOMIC DNA]</scope>
    <source>
        <strain evidence="11 12">DSM 11590</strain>
    </source>
</reference>
<evidence type="ECO:0000313" key="11">
    <source>
        <dbReference type="EMBL" id="MBB6209750.1"/>
    </source>
</evidence>
<dbReference type="GO" id="GO:0008652">
    <property type="term" value="P:amino acid biosynthetic process"/>
    <property type="evidence" value="ECO:0007669"/>
    <property type="project" value="UniProtKB-KW"/>
</dbReference>
<feature type="binding site" evidence="8">
    <location>
        <position position="257"/>
    </location>
    <ligand>
        <name>shikimate</name>
        <dbReference type="ChEBI" id="CHEBI:36208"/>
    </ligand>
</feature>
<comment type="function">
    <text evidence="8">Involved in the biosynthesis of the chorismate, which leads to the biosynthesis of aromatic amino acids. Catalyzes the reversible NADPH linked reduction of 3-dehydroshikimate (DHSA) to yield shikimate (SA).</text>
</comment>
<dbReference type="GO" id="GO:0005829">
    <property type="term" value="C:cytosol"/>
    <property type="evidence" value="ECO:0007669"/>
    <property type="project" value="TreeGrafter"/>
</dbReference>
<feature type="binding site" evidence="8">
    <location>
        <position position="250"/>
    </location>
    <ligand>
        <name>NADP(+)</name>
        <dbReference type="ChEBI" id="CHEBI:58349"/>
    </ligand>
</feature>
<dbReference type="InterPro" id="IPR036291">
    <property type="entry name" value="NAD(P)-bd_dom_sf"/>
</dbReference>
<feature type="binding site" evidence="8">
    <location>
        <position position="67"/>
    </location>
    <ligand>
        <name>shikimate</name>
        <dbReference type="ChEBI" id="CHEBI:36208"/>
    </ligand>
</feature>
<evidence type="ECO:0000256" key="2">
    <source>
        <dbReference type="ARBA" id="ARBA00012962"/>
    </source>
</evidence>